<dbReference type="RefSeq" id="WP_188484262.1">
    <property type="nucleotide sequence ID" value="NZ_BMFC01000023.1"/>
</dbReference>
<evidence type="ECO:0000313" key="11">
    <source>
        <dbReference type="Proteomes" id="UP000645462"/>
    </source>
</evidence>
<keyword evidence="6" id="KW-0975">Bacterial flagellum</keyword>
<dbReference type="Pfam" id="PF22638">
    <property type="entry name" value="FlgK_D1"/>
    <property type="match status" value="1"/>
</dbReference>
<reference evidence="11" key="1">
    <citation type="journal article" date="2019" name="Int. J. Syst. Evol. Microbiol.">
        <title>The Global Catalogue of Microorganisms (GCM) 10K type strain sequencing project: providing services to taxonomists for standard genome sequencing and annotation.</title>
        <authorList>
            <consortium name="The Broad Institute Genomics Platform"/>
            <consortium name="The Broad Institute Genome Sequencing Center for Infectious Disease"/>
            <person name="Wu L."/>
            <person name="Ma J."/>
        </authorList>
    </citation>
    <scope>NUCLEOTIDE SEQUENCE [LARGE SCALE GENOMIC DNA]</scope>
    <source>
        <strain evidence="11">CGMCC 1.12478</strain>
    </source>
</reference>
<comment type="subcellular location">
    <subcellularLocation>
        <location evidence="1">Bacterial flagellum basal body</location>
    </subcellularLocation>
    <subcellularLocation>
        <location evidence="2">Secreted</location>
    </subcellularLocation>
</comment>
<evidence type="ECO:0000256" key="6">
    <source>
        <dbReference type="ARBA" id="ARBA00023143"/>
    </source>
</evidence>
<dbReference type="PANTHER" id="PTHR30033:SF2">
    <property type="entry name" value="FLAGELLAR HOOK PROTEIN"/>
    <property type="match status" value="1"/>
</dbReference>
<comment type="similarity">
    <text evidence="3">Belongs to the flagella basal body rod proteins family.</text>
</comment>
<gene>
    <name evidence="10" type="primary">flgK1</name>
    <name evidence="10" type="ORF">GCM10011363_44030</name>
</gene>
<evidence type="ECO:0000256" key="4">
    <source>
        <dbReference type="ARBA" id="ARBA00016244"/>
    </source>
</evidence>
<dbReference type="InterPro" id="IPR001444">
    <property type="entry name" value="Flag_bb_rod_N"/>
</dbReference>
<evidence type="ECO:0000259" key="8">
    <source>
        <dbReference type="Pfam" id="PF06429"/>
    </source>
</evidence>
<dbReference type="Pfam" id="PF00460">
    <property type="entry name" value="Flg_bb_rod"/>
    <property type="match status" value="1"/>
</dbReference>
<protein>
    <recommendedName>
        <fullName evidence="4">Flagellar hook-associated protein 1</fullName>
    </recommendedName>
</protein>
<dbReference type="Proteomes" id="UP000645462">
    <property type="component" value="Unassembled WGS sequence"/>
</dbReference>
<feature type="domain" description="Flagellar hook-associated protein FlgK helical" evidence="9">
    <location>
        <begin position="85"/>
        <end position="312"/>
    </location>
</feature>
<keyword evidence="10" id="KW-0282">Flagellum</keyword>
<dbReference type="InterPro" id="IPR002371">
    <property type="entry name" value="FlgK"/>
</dbReference>
<organism evidence="10 11">
    <name type="scientific">Marivita lacus</name>
    <dbReference type="NCBI Taxonomy" id="1323742"/>
    <lineage>
        <taxon>Bacteria</taxon>
        <taxon>Pseudomonadati</taxon>
        <taxon>Pseudomonadota</taxon>
        <taxon>Alphaproteobacteria</taxon>
        <taxon>Rhodobacterales</taxon>
        <taxon>Roseobacteraceae</taxon>
        <taxon>Marivita</taxon>
    </lineage>
</organism>
<evidence type="ECO:0000256" key="1">
    <source>
        <dbReference type="ARBA" id="ARBA00004117"/>
    </source>
</evidence>
<accession>A0ABQ1LFY0</accession>
<keyword evidence="11" id="KW-1185">Reference proteome</keyword>
<dbReference type="PROSITE" id="PS00588">
    <property type="entry name" value="FLAGELLA_BB_ROD"/>
    <property type="match status" value="1"/>
</dbReference>
<keyword evidence="10" id="KW-0966">Cell projection</keyword>
<evidence type="ECO:0000256" key="5">
    <source>
        <dbReference type="ARBA" id="ARBA00022525"/>
    </source>
</evidence>
<dbReference type="Pfam" id="PF06429">
    <property type="entry name" value="Flg_bbr_C"/>
    <property type="match status" value="1"/>
</dbReference>
<name>A0ABQ1LFY0_9RHOB</name>
<evidence type="ECO:0000256" key="2">
    <source>
        <dbReference type="ARBA" id="ARBA00004613"/>
    </source>
</evidence>
<evidence type="ECO:0000259" key="9">
    <source>
        <dbReference type="Pfam" id="PF22638"/>
    </source>
</evidence>
<dbReference type="InterPro" id="IPR053927">
    <property type="entry name" value="FlgK_helical"/>
</dbReference>
<dbReference type="PANTHER" id="PTHR30033">
    <property type="entry name" value="FLAGELLAR HOOK-ASSOCIATED PROTEIN 1"/>
    <property type="match status" value="1"/>
</dbReference>
<feature type="domain" description="Flagellar basal body rod protein N-terminal" evidence="7">
    <location>
        <begin position="5"/>
        <end position="34"/>
    </location>
</feature>
<comment type="caution">
    <text evidence="10">The sequence shown here is derived from an EMBL/GenBank/DDBJ whole genome shotgun (WGS) entry which is preliminary data.</text>
</comment>
<dbReference type="InterPro" id="IPR019776">
    <property type="entry name" value="Flagellar_basal_body_rod_CS"/>
</dbReference>
<evidence type="ECO:0000313" key="10">
    <source>
        <dbReference type="EMBL" id="GGC22667.1"/>
    </source>
</evidence>
<keyword evidence="5" id="KW-0964">Secreted</keyword>
<dbReference type="InterPro" id="IPR010930">
    <property type="entry name" value="Flg_bb/hook_C_dom"/>
</dbReference>
<proteinExistence type="inferred from homology"/>
<feature type="domain" description="Flagellar basal-body/hook protein C-terminal" evidence="8">
    <location>
        <begin position="1291"/>
        <end position="1328"/>
    </location>
</feature>
<evidence type="ECO:0000259" key="7">
    <source>
        <dbReference type="Pfam" id="PF00460"/>
    </source>
</evidence>
<sequence length="1330" mass="134423">MADVMNIGRGGLLAYRTALAVTGENIANVDTPNYNRRTAMLQETMPGTGVDVIEIRRAFDTLLADRSRTADGRLGSAETYLTHLRALENRLLPGDGGLPDVLDTFFDALDGLALAPADQGLRHAAIGAGQSLAMAVSDLARGLQTLGSGVSAEADQAAAQVTGLLTGLADTQRKLGITSDDMARTLLLDQRDGLLSDLAELVDIDIEIGADDMAQVRLGSDGAGPIVLDRAASGRVSATSARDLTVVQADPDAPAIKMTAGSGVLAGLADAQGAVAQAQRDLDGWAGKLTAEMNTLHGVGLTVDGNTGGPLFSMTGWTATPGALMRGDAVAQITAGLPDAMPGGPITLVYDAAVGLWDARDSAGQVLAQGPNGLSLPDLRVSISGTPLDGDRIVLSRRDDAAINMSFVPRTPEDLATAAALTASASAQNLGAATLTARATPQTATGLPDLADLLSAAPVEFVSPGIVGVIPAGATGADLSVQPRLAAMDLTPPDGAVPLTLSLNTASGVLDFDLAGQPNLQSAVAALNNGDVLTASGESLSDLGLLVLDNAPSLSLMARSGALPTTAFLVTDLGTATGVVVADAAPAADLAVFTRDGRQLSGVPLSPAQAAALLTPQNGFDPQAVYSTDYLNGAAPFGAVGLDRQSAAGDYALTLGQGSGLATWTGPERAGVQIGFEGADQSIDLQLPDGASAKWIAQTLTDALPVTARAETRVALELPASGNLSLRLTGQNLTPASISADLGAGGPGALQSAINAQTVLTGIRAEMSPNGDRLILVQPEGADIGLTAVAMTGPDPITLTRLSPAGTPLDSVTLGTGLENAARVSGTVTLTGAVPFALSEDGGVITAQTDGFENGLIRRTSSAAGSAITLTPADPLAGDLSPRQISITGSDGRVHVAQADPLVGSGPGLARALAADLRETAPASRITGAALAALPPEGAVMRVALGEQVYAVRMSNGTPVVSGPEEGRITASFDAQNRLVLETVGGDLNGTALRLPQDAAEAARFGMGVGDGPMTAVIGQPFDAGNLPSSFTVSIGGVSHTVSVTAGNVVLPATFPGAGYINTAYGRVEIHFDARAEGFGIPAQSGAADAGFDTLGLSASVSDGSLTLTASDDRVLDLRSVTPEAGETLRLSGLPEEDLLVMLTGPGALRLSGDMTAGPAPQQDSEVRVLNADAGLVGLFDRATGAHLASRLLDPSGRAQFGGIEVMLTGTPQTGDRFGITANTAAPGDGRTIEALANLRQQDSQTGQGGYATGFASIQQRVGAQVSAAENRTTIATAERDSAERTVADLSGVNLDEEAANLMQQQQAYQANAQVMSVARALFDTLLQAI</sequence>
<dbReference type="SUPFAM" id="SSF64518">
    <property type="entry name" value="Phase 1 flagellin"/>
    <property type="match status" value="1"/>
</dbReference>
<keyword evidence="10" id="KW-0969">Cilium</keyword>
<dbReference type="EMBL" id="BMFC01000023">
    <property type="protein sequence ID" value="GGC22667.1"/>
    <property type="molecule type" value="Genomic_DNA"/>
</dbReference>
<evidence type="ECO:0000256" key="3">
    <source>
        <dbReference type="ARBA" id="ARBA00009677"/>
    </source>
</evidence>